<evidence type="ECO:0000259" key="7">
    <source>
        <dbReference type="Pfam" id="PF00646"/>
    </source>
</evidence>
<keyword evidence="2" id="KW-0052">Apoplast</keyword>
<evidence type="ECO:0000256" key="2">
    <source>
        <dbReference type="ARBA" id="ARBA00022523"/>
    </source>
</evidence>
<dbReference type="InterPro" id="IPR001810">
    <property type="entry name" value="F-box_dom"/>
</dbReference>
<comment type="caution">
    <text evidence="8">The sequence shown here is derived from an EMBL/GenBank/DDBJ whole genome shotgun (WGS) entry which is preliminary data.</text>
</comment>
<keyword evidence="6" id="KW-1133">Transmembrane helix</keyword>
<dbReference type="Proteomes" id="UP001396334">
    <property type="component" value="Unassembled WGS sequence"/>
</dbReference>
<keyword evidence="3" id="KW-0964">Secreted</keyword>
<evidence type="ECO:0000313" key="8">
    <source>
        <dbReference type="EMBL" id="KAK9047463.1"/>
    </source>
</evidence>
<evidence type="ECO:0000256" key="4">
    <source>
        <dbReference type="ARBA" id="ARBA00022729"/>
    </source>
</evidence>
<dbReference type="Gene3D" id="1.20.1280.50">
    <property type="match status" value="1"/>
</dbReference>
<keyword evidence="6" id="KW-0812">Transmembrane</keyword>
<keyword evidence="9" id="KW-1185">Reference proteome</keyword>
<dbReference type="Gene3D" id="3.80.10.10">
    <property type="entry name" value="Ribonuclease Inhibitor"/>
    <property type="match status" value="1"/>
</dbReference>
<feature type="transmembrane region" description="Helical" evidence="6">
    <location>
        <begin position="86"/>
        <end position="108"/>
    </location>
</feature>
<organism evidence="8 9">
    <name type="scientific">Hibiscus sabdariffa</name>
    <name type="common">roselle</name>
    <dbReference type="NCBI Taxonomy" id="183260"/>
    <lineage>
        <taxon>Eukaryota</taxon>
        <taxon>Viridiplantae</taxon>
        <taxon>Streptophyta</taxon>
        <taxon>Embryophyta</taxon>
        <taxon>Tracheophyta</taxon>
        <taxon>Spermatophyta</taxon>
        <taxon>Magnoliopsida</taxon>
        <taxon>eudicotyledons</taxon>
        <taxon>Gunneridae</taxon>
        <taxon>Pentapetalae</taxon>
        <taxon>rosids</taxon>
        <taxon>malvids</taxon>
        <taxon>Malvales</taxon>
        <taxon>Malvaceae</taxon>
        <taxon>Malvoideae</taxon>
        <taxon>Hibiscus</taxon>
    </lineage>
</organism>
<protein>
    <recommendedName>
        <fullName evidence="7">F-box domain-containing protein</fullName>
    </recommendedName>
</protein>
<reference evidence="8 9" key="1">
    <citation type="journal article" date="2024" name="G3 (Bethesda)">
        <title>Genome assembly of Hibiscus sabdariffa L. provides insights into metabolisms of medicinal natural products.</title>
        <authorList>
            <person name="Kim T."/>
        </authorList>
    </citation>
    <scope>NUCLEOTIDE SEQUENCE [LARGE SCALE GENOMIC DNA]</scope>
    <source>
        <strain evidence="8">TK-2024</strain>
        <tissue evidence="8">Old leaves</tissue>
    </source>
</reference>
<evidence type="ECO:0000256" key="5">
    <source>
        <dbReference type="ARBA" id="ARBA00023591"/>
    </source>
</evidence>
<keyword evidence="4" id="KW-0732">Signal</keyword>
<comment type="similarity">
    <text evidence="5">Belongs to the EXORDIUM family.</text>
</comment>
<dbReference type="PANTHER" id="PTHR38926">
    <property type="entry name" value="F-BOX DOMAIN CONTAINING PROTEIN, EXPRESSED"/>
    <property type="match status" value="1"/>
</dbReference>
<evidence type="ECO:0000256" key="3">
    <source>
        <dbReference type="ARBA" id="ARBA00022525"/>
    </source>
</evidence>
<dbReference type="InterPro" id="IPR006766">
    <property type="entry name" value="EXORDIUM-like"/>
</dbReference>
<dbReference type="SUPFAM" id="SSF52047">
    <property type="entry name" value="RNI-like"/>
    <property type="match status" value="1"/>
</dbReference>
<name>A0ABR2UCM9_9ROSI</name>
<evidence type="ECO:0000313" key="9">
    <source>
        <dbReference type="Proteomes" id="UP001396334"/>
    </source>
</evidence>
<sequence length="443" mass="50072">MVINLATVLAGTVINPFNNGYFEGPLEAVNACMGMFGKGAYPGEVLVDKTTGASYNAVGLKGRKYSVPKHRLAKHCYEAEANKTEVLLLLSLFFFFDGLHLMPLVWWADKLGFLRIIQIATQVKMAEQSDFRNWDELIPDALGLIFSNLSLQEVLTVIPCVCKSWRKAVIGPYCWQEVDIEEWSNRCQPDHLDRMLRMLITRSTGSLRKLCVSGLHNDSMFSYITENASALLVLRLRRSEMSDSIVERTAGRLSTITVLDLSYCGKIGARALEAIGKHCKQLVTLCRNMHPLDAAGKLSQDDEVNAIAASMPRLKHLEMAYHLISTGSVMNILSGCPQLEFLDLRGCWDVKLDNQAVKENFPKLKVLGPFVMDYYEMDEWDDDCSDYSDNSEYLGWEFEMSDYDDYGIYDGMWDDEGRFEELELRFYEGNGEDAGLMGWPPSP</sequence>
<feature type="domain" description="F-box" evidence="7">
    <location>
        <begin position="134"/>
        <end position="176"/>
    </location>
</feature>
<dbReference type="EMBL" id="JBBPBN010000001">
    <property type="protein sequence ID" value="KAK9047463.1"/>
    <property type="molecule type" value="Genomic_DNA"/>
</dbReference>
<dbReference type="Pfam" id="PF04674">
    <property type="entry name" value="Phi_1"/>
    <property type="match status" value="1"/>
</dbReference>
<comment type="subcellular location">
    <subcellularLocation>
        <location evidence="1">Secreted</location>
        <location evidence="1">Extracellular space</location>
        <location evidence="1">Apoplast</location>
    </subcellularLocation>
</comment>
<dbReference type="Pfam" id="PF00646">
    <property type="entry name" value="F-box"/>
    <property type="match status" value="1"/>
</dbReference>
<accession>A0ABR2UCM9</accession>
<dbReference type="InterPro" id="IPR032675">
    <property type="entry name" value="LRR_dom_sf"/>
</dbReference>
<evidence type="ECO:0000256" key="6">
    <source>
        <dbReference type="SAM" id="Phobius"/>
    </source>
</evidence>
<evidence type="ECO:0000256" key="1">
    <source>
        <dbReference type="ARBA" id="ARBA00004271"/>
    </source>
</evidence>
<keyword evidence="6" id="KW-0472">Membrane</keyword>
<proteinExistence type="inferred from homology"/>
<dbReference type="PANTHER" id="PTHR38926:SF80">
    <property type="entry name" value="F-BOX DOMAIN, LEUCINE-RICH REPEAT DOMAIN SUPERFAMILY"/>
    <property type="match status" value="1"/>
</dbReference>
<gene>
    <name evidence="8" type="ORF">V6N11_053307</name>
</gene>